<dbReference type="Proteomes" id="UP000270743">
    <property type="component" value="Unassembled WGS sequence"/>
</dbReference>
<evidence type="ECO:0000256" key="2">
    <source>
        <dbReference type="ARBA" id="ARBA00022741"/>
    </source>
</evidence>
<dbReference type="Pfam" id="PF12399">
    <property type="entry name" value="BCA_ABC_TP_C"/>
    <property type="match status" value="1"/>
</dbReference>
<dbReference type="EC" id="3.6.3.-" evidence="5"/>
<keyword evidence="3 5" id="KW-0067">ATP-binding</keyword>
<dbReference type="SMART" id="SM00382">
    <property type="entry name" value="AAA"/>
    <property type="match status" value="1"/>
</dbReference>
<evidence type="ECO:0000313" key="6">
    <source>
        <dbReference type="Proteomes" id="UP000270743"/>
    </source>
</evidence>
<dbReference type="GO" id="GO:0015192">
    <property type="term" value="F:L-phenylalanine transmembrane transporter activity"/>
    <property type="evidence" value="ECO:0007669"/>
    <property type="project" value="TreeGrafter"/>
</dbReference>
<reference evidence="5 6" key="1">
    <citation type="submission" date="2018-12" db="EMBL/GenBank/DDBJ databases">
        <authorList>
            <person name="Criscuolo A."/>
        </authorList>
    </citation>
    <scope>NUCLEOTIDE SEQUENCE [LARGE SCALE GENOMIC DNA]</scope>
    <source>
        <strain evidence="5">ACIP1116241</strain>
    </source>
</reference>
<dbReference type="CDD" id="cd03219">
    <property type="entry name" value="ABC_Mj1267_LivG_branched"/>
    <property type="match status" value="1"/>
</dbReference>
<protein>
    <submittedName>
        <fullName evidence="5">Lipopolysaccharide export system ATP-binding protein LptB</fullName>
        <ecNumber evidence="5">3.6.3.-</ecNumber>
    </submittedName>
</protein>
<name>A0A3S4CYL5_9RHOB</name>
<dbReference type="Pfam" id="PF00005">
    <property type="entry name" value="ABC_tran"/>
    <property type="match status" value="1"/>
</dbReference>
<accession>A0A3S4CYL5</accession>
<proteinExistence type="predicted"/>
<dbReference type="GO" id="GO:1903806">
    <property type="term" value="P:L-isoleucine import across plasma membrane"/>
    <property type="evidence" value="ECO:0007669"/>
    <property type="project" value="TreeGrafter"/>
</dbReference>
<dbReference type="RefSeq" id="WP_126154248.1">
    <property type="nucleotide sequence ID" value="NZ_UZWE01000029.1"/>
</dbReference>
<organism evidence="5 6">
    <name type="scientific">Paracoccus haematequi</name>
    <dbReference type="NCBI Taxonomy" id="2491866"/>
    <lineage>
        <taxon>Bacteria</taxon>
        <taxon>Pseudomonadati</taxon>
        <taxon>Pseudomonadota</taxon>
        <taxon>Alphaproteobacteria</taxon>
        <taxon>Rhodobacterales</taxon>
        <taxon>Paracoccaceae</taxon>
        <taxon>Paracoccus</taxon>
    </lineage>
</organism>
<gene>
    <name evidence="5" type="primary">lptB_4</name>
    <name evidence="5" type="ORF">PARHAE_01756</name>
</gene>
<dbReference type="PROSITE" id="PS50893">
    <property type="entry name" value="ABC_TRANSPORTER_2"/>
    <property type="match status" value="1"/>
</dbReference>
<dbReference type="GO" id="GO:0015808">
    <property type="term" value="P:L-alanine transport"/>
    <property type="evidence" value="ECO:0007669"/>
    <property type="project" value="TreeGrafter"/>
</dbReference>
<sequence>MSVLLSVEGLGISFGGLRAVNEVSFTVRPGEITSVIGPNGAGKTTLFNMISGVYRPGSGRVVLDGQDVTGMAPHLLARRGMSRTFQNLQIFQSMTVLENAIAGYHLQERGPVLADLLGLPSSRRRATQAQDGARKLLARVGLDRAAEREAGNLSYGALKRLEIARALALSPKILLLDEPAAGCNAVETEEIDHLIAEVARSGVAILLVEHDMKMVMRISNHIVVLDHGEKIAEGDPASVSRNPAVIAAYLGTDAETGAAHADG</sequence>
<dbReference type="InterPro" id="IPR003439">
    <property type="entry name" value="ABC_transporter-like_ATP-bd"/>
</dbReference>
<dbReference type="GO" id="GO:0005524">
    <property type="term" value="F:ATP binding"/>
    <property type="evidence" value="ECO:0007669"/>
    <property type="project" value="UniProtKB-KW"/>
</dbReference>
<dbReference type="PANTHER" id="PTHR45772:SF7">
    <property type="entry name" value="AMINO ACID ABC TRANSPORTER ATP-BINDING PROTEIN"/>
    <property type="match status" value="1"/>
</dbReference>
<keyword evidence="2" id="KW-0547">Nucleotide-binding</keyword>
<evidence type="ECO:0000313" key="5">
    <source>
        <dbReference type="EMBL" id="VDS08572.1"/>
    </source>
</evidence>
<feature type="domain" description="ABC transporter" evidence="4">
    <location>
        <begin position="5"/>
        <end position="252"/>
    </location>
</feature>
<dbReference type="GO" id="GO:0042941">
    <property type="term" value="P:D-alanine transmembrane transport"/>
    <property type="evidence" value="ECO:0007669"/>
    <property type="project" value="TreeGrafter"/>
</dbReference>
<dbReference type="GO" id="GO:0016887">
    <property type="term" value="F:ATP hydrolysis activity"/>
    <property type="evidence" value="ECO:0007669"/>
    <property type="project" value="InterPro"/>
</dbReference>
<dbReference type="Gene3D" id="3.40.50.300">
    <property type="entry name" value="P-loop containing nucleotide triphosphate hydrolases"/>
    <property type="match status" value="1"/>
</dbReference>
<dbReference type="InterPro" id="IPR051120">
    <property type="entry name" value="ABC_AA/LPS_Transport"/>
</dbReference>
<dbReference type="GO" id="GO:0015188">
    <property type="term" value="F:L-isoleucine transmembrane transporter activity"/>
    <property type="evidence" value="ECO:0007669"/>
    <property type="project" value="TreeGrafter"/>
</dbReference>
<dbReference type="GO" id="GO:1903805">
    <property type="term" value="P:L-valine import across plasma membrane"/>
    <property type="evidence" value="ECO:0007669"/>
    <property type="project" value="TreeGrafter"/>
</dbReference>
<dbReference type="PANTHER" id="PTHR45772">
    <property type="entry name" value="CONSERVED COMPONENT OF ABC TRANSPORTER FOR NATURAL AMINO ACIDS-RELATED"/>
    <property type="match status" value="1"/>
</dbReference>
<evidence type="ECO:0000256" key="3">
    <source>
        <dbReference type="ARBA" id="ARBA00022840"/>
    </source>
</evidence>
<dbReference type="SUPFAM" id="SSF52540">
    <property type="entry name" value="P-loop containing nucleoside triphosphate hydrolases"/>
    <property type="match status" value="1"/>
</dbReference>
<keyword evidence="5" id="KW-0378">Hydrolase</keyword>
<dbReference type="InterPro" id="IPR027417">
    <property type="entry name" value="P-loop_NTPase"/>
</dbReference>
<evidence type="ECO:0000256" key="1">
    <source>
        <dbReference type="ARBA" id="ARBA00022448"/>
    </source>
</evidence>
<dbReference type="AlphaFoldDB" id="A0A3S4CYL5"/>
<dbReference type="EMBL" id="UZWE01000029">
    <property type="protein sequence ID" value="VDS08572.1"/>
    <property type="molecule type" value="Genomic_DNA"/>
</dbReference>
<dbReference type="GO" id="GO:0005304">
    <property type="term" value="F:L-valine transmembrane transporter activity"/>
    <property type="evidence" value="ECO:0007669"/>
    <property type="project" value="TreeGrafter"/>
</dbReference>
<dbReference type="FunFam" id="3.40.50.300:FF:000421">
    <property type="entry name" value="Branched-chain amino acid ABC transporter ATP-binding protein"/>
    <property type="match status" value="1"/>
</dbReference>
<dbReference type="OrthoDB" id="9806149at2"/>
<dbReference type="InterPro" id="IPR003593">
    <property type="entry name" value="AAA+_ATPase"/>
</dbReference>
<keyword evidence="6" id="KW-1185">Reference proteome</keyword>
<keyword evidence="1" id="KW-0813">Transport</keyword>
<evidence type="ECO:0000259" key="4">
    <source>
        <dbReference type="PROSITE" id="PS50893"/>
    </source>
</evidence>
<dbReference type="InterPro" id="IPR032823">
    <property type="entry name" value="BCA_ABC_TP_C"/>
</dbReference>
<dbReference type="GO" id="GO:0005886">
    <property type="term" value="C:plasma membrane"/>
    <property type="evidence" value="ECO:0007669"/>
    <property type="project" value="TreeGrafter"/>
</dbReference>